<sequence length="336" mass="39145">MSRQRFFSEIEQLNQHKDFEGLTVEERSNYELVITQLPDKLKNAQSATGVKQRLVSVVQKLTQLSQRYDLPFVVQYSKVDIDLIYQQIKQNHFALFHFNSSSPMPSRCTFTVTSEFLKGCRDYLHIDWRRAFTADLLRFEGQTLTLISEEGELLSSNDDQGESIKIENQTLYALMYVINKHCDIHYWVNHILPVEVRLAMEQGAKRQLETIIKPLRDMPEITRLYQQSQFNVDLNVFCKAVISAISVIPSFNALDDLRLDKNKQASIDAVNTALDCIGWEQSMLAQDFKSAVRLYQAWVELLAFKLSEYLEAYHSECFDKSMFIIQQYSKPKPKKR</sequence>
<dbReference type="AlphaFoldDB" id="A0A1M7YVT8"/>
<organism evidence="1 2">
    <name type="scientific">Vibrio quintilis</name>
    <dbReference type="NCBI Taxonomy" id="1117707"/>
    <lineage>
        <taxon>Bacteria</taxon>
        <taxon>Pseudomonadati</taxon>
        <taxon>Pseudomonadota</taxon>
        <taxon>Gammaproteobacteria</taxon>
        <taxon>Vibrionales</taxon>
        <taxon>Vibrionaceae</taxon>
        <taxon>Vibrio</taxon>
    </lineage>
</organism>
<dbReference type="EMBL" id="FRFG01000026">
    <property type="protein sequence ID" value="SHO56606.1"/>
    <property type="molecule type" value="Genomic_DNA"/>
</dbReference>
<reference evidence="2" key="1">
    <citation type="submission" date="2016-12" db="EMBL/GenBank/DDBJ databases">
        <authorList>
            <person name="Rodrigo-Torres L."/>
            <person name="Arahal R.D."/>
            <person name="Lucena T."/>
        </authorList>
    </citation>
    <scope>NUCLEOTIDE SEQUENCE [LARGE SCALE GENOMIC DNA]</scope>
</reference>
<protein>
    <submittedName>
        <fullName evidence="1">Uncharacterized protein</fullName>
    </submittedName>
</protein>
<proteinExistence type="predicted"/>
<evidence type="ECO:0000313" key="1">
    <source>
        <dbReference type="EMBL" id="SHO56606.1"/>
    </source>
</evidence>
<dbReference type="STRING" id="1117707.VQ7734_02375"/>
<dbReference type="RefSeq" id="WP_073582712.1">
    <property type="nucleotide sequence ID" value="NZ_AP024897.1"/>
</dbReference>
<evidence type="ECO:0000313" key="2">
    <source>
        <dbReference type="Proteomes" id="UP000184600"/>
    </source>
</evidence>
<gene>
    <name evidence="1" type="ORF">VQ7734_02375</name>
</gene>
<dbReference type="Proteomes" id="UP000184600">
    <property type="component" value="Unassembled WGS sequence"/>
</dbReference>
<accession>A0A1M7YVT8</accession>
<name>A0A1M7YVT8_9VIBR</name>
<keyword evidence="2" id="KW-1185">Reference proteome</keyword>